<proteinExistence type="predicted"/>
<organism evidence="2">
    <name type="scientific">Noctiluca scintillans</name>
    <name type="common">Sea sparkle</name>
    <name type="synonym">Red tide dinoflagellate</name>
    <dbReference type="NCBI Taxonomy" id="2966"/>
    <lineage>
        <taxon>Eukaryota</taxon>
        <taxon>Sar</taxon>
        <taxon>Alveolata</taxon>
        <taxon>Dinophyceae</taxon>
        <taxon>Noctilucales</taxon>
        <taxon>Noctilucaceae</taxon>
        <taxon>Noctiluca</taxon>
    </lineage>
</organism>
<evidence type="ECO:0000256" key="1">
    <source>
        <dbReference type="SAM" id="MobiDB-lite"/>
    </source>
</evidence>
<sequence length="539" mass="59416">MGSPPSNWPSPRIVHASSWPRALSEDSARPIADQPTPDLPLAQPASRHSRHGTPIGTPLGRHLTPMGRHATPIGPAALPCTIDTPKNDPAVSVGLEEVSRGRESRRSMVVQADAIARILPLQTPTCCLCDTVLSNNAAAQLDEGSCTTAIDRCFVDGRLVCEKCKLFFECERFVSKYHVCINPLCRRKWKQLTPKVLPTFCPSCKRHLEEGASSQQQYGVENNLLQRMFHRWHMMCTELSDILCFDAPKPPKTSSCDGTLHWQEALRAFHDCFGLPPSVDDVRNWNSVHGRRKHFRGVIHRCHRRFVCTVEATEELGDDLLVLKTISPGREFPVLDWFEQLVDGQRVDFIAFPNPCVTERGAVSRIVRLLKVPGGIDATAPERHASPVRPITKLDTWDGLSLARFASPSIDNFGLGVGKPDVCNQFCLPDAGDAETEHDVGSTPALDGEATATAGFEFGAFADLVQWSQESPPEDAHPTAQVQVSLEAALQDATDLGLDNRAPRFAWPPCPRSPYRSPFVGGRTPMFCPRSPLQAYFGD</sequence>
<protein>
    <submittedName>
        <fullName evidence="2">Uncharacterized protein</fullName>
    </submittedName>
</protein>
<evidence type="ECO:0000313" key="2">
    <source>
        <dbReference type="EMBL" id="CAD8835438.1"/>
    </source>
</evidence>
<dbReference type="EMBL" id="HBFQ01014130">
    <property type="protein sequence ID" value="CAD8835438.1"/>
    <property type="molecule type" value="Transcribed_RNA"/>
</dbReference>
<dbReference type="AlphaFoldDB" id="A0A7S1F0M1"/>
<gene>
    <name evidence="2" type="ORF">NSCI0253_LOCUS9786</name>
</gene>
<feature type="region of interest" description="Disordered" evidence="1">
    <location>
        <begin position="19"/>
        <end position="58"/>
    </location>
</feature>
<reference evidence="2" key="1">
    <citation type="submission" date="2021-01" db="EMBL/GenBank/DDBJ databases">
        <authorList>
            <person name="Corre E."/>
            <person name="Pelletier E."/>
            <person name="Niang G."/>
            <person name="Scheremetjew M."/>
            <person name="Finn R."/>
            <person name="Kale V."/>
            <person name="Holt S."/>
            <person name="Cochrane G."/>
            <person name="Meng A."/>
            <person name="Brown T."/>
            <person name="Cohen L."/>
        </authorList>
    </citation>
    <scope>NUCLEOTIDE SEQUENCE</scope>
</reference>
<accession>A0A7S1F0M1</accession>
<name>A0A7S1F0M1_NOCSC</name>